<dbReference type="EnsemblPlants" id="PNT69170">
    <property type="protein sequence ID" value="PNT69170"/>
    <property type="gene ID" value="BRADI_3g50632v3"/>
</dbReference>
<evidence type="ECO:0000256" key="1">
    <source>
        <dbReference type="SAM" id="MobiDB-lite"/>
    </source>
</evidence>
<name>A0A2K2D4G0_BRADI</name>
<dbReference type="EMBL" id="CM000882">
    <property type="protein sequence ID" value="PNT69170.1"/>
    <property type="molecule type" value="Genomic_DNA"/>
</dbReference>
<keyword evidence="2" id="KW-0472">Membrane</keyword>
<organism evidence="3">
    <name type="scientific">Brachypodium distachyon</name>
    <name type="common">Purple false brome</name>
    <name type="synonym">Trachynia distachya</name>
    <dbReference type="NCBI Taxonomy" id="15368"/>
    <lineage>
        <taxon>Eukaryota</taxon>
        <taxon>Viridiplantae</taxon>
        <taxon>Streptophyta</taxon>
        <taxon>Embryophyta</taxon>
        <taxon>Tracheophyta</taxon>
        <taxon>Spermatophyta</taxon>
        <taxon>Magnoliopsida</taxon>
        <taxon>Liliopsida</taxon>
        <taxon>Poales</taxon>
        <taxon>Poaceae</taxon>
        <taxon>BOP clade</taxon>
        <taxon>Pooideae</taxon>
        <taxon>Stipodae</taxon>
        <taxon>Brachypodieae</taxon>
        <taxon>Brachypodium</taxon>
    </lineage>
</organism>
<accession>A0A2K2D4G0</accession>
<dbReference type="Proteomes" id="UP000008810">
    <property type="component" value="Chromosome 3"/>
</dbReference>
<reference evidence="4" key="3">
    <citation type="submission" date="2018-08" db="UniProtKB">
        <authorList>
            <consortium name="EnsemblPlants"/>
        </authorList>
    </citation>
    <scope>IDENTIFICATION</scope>
    <source>
        <strain evidence="4">cv. Bd21</strain>
    </source>
</reference>
<sequence>MLGATFFFIRLLVFFIFFLKAQRDRAMEIWRRATKTASLHSMLALRPAARCPPCRPPRAPQHPVPPGCSSAPPASIVRGR</sequence>
<dbReference type="Gramene" id="PNT69170">
    <property type="protein sequence ID" value="PNT69170"/>
    <property type="gene ID" value="BRADI_3g50632v3"/>
</dbReference>
<keyword evidence="5" id="KW-1185">Reference proteome</keyword>
<feature type="compositionally biased region" description="Pro residues" evidence="1">
    <location>
        <begin position="54"/>
        <end position="66"/>
    </location>
</feature>
<evidence type="ECO:0000313" key="4">
    <source>
        <dbReference type="EnsemblPlants" id="PNT69170"/>
    </source>
</evidence>
<reference evidence="3" key="2">
    <citation type="submission" date="2017-06" db="EMBL/GenBank/DDBJ databases">
        <title>WGS assembly of Brachypodium distachyon.</title>
        <authorList>
            <consortium name="The International Brachypodium Initiative"/>
            <person name="Lucas S."/>
            <person name="Harmon-Smith M."/>
            <person name="Lail K."/>
            <person name="Tice H."/>
            <person name="Grimwood J."/>
            <person name="Bruce D."/>
            <person name="Barry K."/>
            <person name="Shu S."/>
            <person name="Lindquist E."/>
            <person name="Wang M."/>
            <person name="Pitluck S."/>
            <person name="Vogel J.P."/>
            <person name="Garvin D.F."/>
            <person name="Mockler T.C."/>
            <person name="Schmutz J."/>
            <person name="Rokhsar D."/>
            <person name="Bevan M.W."/>
        </authorList>
    </citation>
    <scope>NUCLEOTIDE SEQUENCE</scope>
    <source>
        <strain evidence="3">Bd21</strain>
    </source>
</reference>
<gene>
    <name evidence="3" type="ORF">BRADI_3g50632v3</name>
</gene>
<evidence type="ECO:0000256" key="2">
    <source>
        <dbReference type="SAM" id="Phobius"/>
    </source>
</evidence>
<feature type="region of interest" description="Disordered" evidence="1">
    <location>
        <begin position="54"/>
        <end position="80"/>
    </location>
</feature>
<keyword evidence="2" id="KW-0812">Transmembrane</keyword>
<evidence type="ECO:0000313" key="3">
    <source>
        <dbReference type="EMBL" id="PNT69170.1"/>
    </source>
</evidence>
<keyword evidence="2" id="KW-1133">Transmembrane helix</keyword>
<dbReference type="InParanoid" id="A0A2K2D4G0"/>
<protein>
    <submittedName>
        <fullName evidence="3 4">Uncharacterized protein</fullName>
    </submittedName>
</protein>
<proteinExistence type="predicted"/>
<dbReference type="AlphaFoldDB" id="A0A2K2D4G0"/>
<feature type="transmembrane region" description="Helical" evidence="2">
    <location>
        <begin position="6"/>
        <end position="22"/>
    </location>
</feature>
<reference evidence="3 4" key="1">
    <citation type="journal article" date="2010" name="Nature">
        <title>Genome sequencing and analysis of the model grass Brachypodium distachyon.</title>
        <authorList>
            <consortium name="International Brachypodium Initiative"/>
        </authorList>
    </citation>
    <scope>NUCLEOTIDE SEQUENCE [LARGE SCALE GENOMIC DNA]</scope>
    <source>
        <strain evidence="3 4">Bd21</strain>
    </source>
</reference>
<evidence type="ECO:0000313" key="5">
    <source>
        <dbReference type="Proteomes" id="UP000008810"/>
    </source>
</evidence>